<comment type="caution">
    <text evidence="10">The sequence shown here is derived from an EMBL/GenBank/DDBJ whole genome shotgun (WGS) entry which is preliminary data.</text>
</comment>
<keyword evidence="5" id="KW-0804">Transcription</keyword>
<keyword evidence="2" id="KW-0902">Two-component regulatory system</keyword>
<evidence type="ECO:0000256" key="3">
    <source>
        <dbReference type="ARBA" id="ARBA00023015"/>
    </source>
</evidence>
<keyword evidence="3" id="KW-0805">Transcription regulation</keyword>
<dbReference type="CDD" id="cd17574">
    <property type="entry name" value="REC_OmpR"/>
    <property type="match status" value="1"/>
</dbReference>
<dbReference type="InterPro" id="IPR001867">
    <property type="entry name" value="OmpR/PhoB-type_DNA-bd"/>
</dbReference>
<accession>A0ABP3URX1</accession>
<dbReference type="RefSeq" id="WP_141290198.1">
    <property type="nucleotide sequence ID" value="NZ_BAAAEW010000003.1"/>
</dbReference>
<dbReference type="Proteomes" id="UP001500279">
    <property type="component" value="Unassembled WGS sequence"/>
</dbReference>
<dbReference type="SMART" id="SM00448">
    <property type="entry name" value="REC"/>
    <property type="match status" value="1"/>
</dbReference>
<dbReference type="SUPFAM" id="SSF52172">
    <property type="entry name" value="CheY-like"/>
    <property type="match status" value="1"/>
</dbReference>
<dbReference type="InterPro" id="IPR001789">
    <property type="entry name" value="Sig_transdc_resp-reg_receiver"/>
</dbReference>
<evidence type="ECO:0000259" key="8">
    <source>
        <dbReference type="PROSITE" id="PS50110"/>
    </source>
</evidence>
<evidence type="ECO:0000256" key="2">
    <source>
        <dbReference type="ARBA" id="ARBA00023012"/>
    </source>
</evidence>
<dbReference type="InterPro" id="IPR039420">
    <property type="entry name" value="WalR-like"/>
</dbReference>
<dbReference type="InterPro" id="IPR016032">
    <property type="entry name" value="Sig_transdc_resp-reg_C-effctor"/>
</dbReference>
<dbReference type="Pfam" id="PF00486">
    <property type="entry name" value="Trans_reg_C"/>
    <property type="match status" value="1"/>
</dbReference>
<dbReference type="SUPFAM" id="SSF46894">
    <property type="entry name" value="C-terminal effector domain of the bipartite response regulators"/>
    <property type="match status" value="1"/>
</dbReference>
<dbReference type="InterPro" id="IPR036388">
    <property type="entry name" value="WH-like_DNA-bd_sf"/>
</dbReference>
<feature type="domain" description="Response regulatory" evidence="8">
    <location>
        <begin position="2"/>
        <end position="117"/>
    </location>
</feature>
<dbReference type="Gene3D" id="3.40.50.2300">
    <property type="match status" value="1"/>
</dbReference>
<evidence type="ECO:0000259" key="9">
    <source>
        <dbReference type="PROSITE" id="PS51755"/>
    </source>
</evidence>
<dbReference type="PANTHER" id="PTHR48111:SF1">
    <property type="entry name" value="TWO-COMPONENT RESPONSE REGULATOR ORR33"/>
    <property type="match status" value="1"/>
</dbReference>
<dbReference type="CDD" id="cd00383">
    <property type="entry name" value="trans_reg_C"/>
    <property type="match status" value="1"/>
</dbReference>
<name>A0ABP3URX1_9BURK</name>
<evidence type="ECO:0000256" key="4">
    <source>
        <dbReference type="ARBA" id="ARBA00023125"/>
    </source>
</evidence>
<evidence type="ECO:0000256" key="7">
    <source>
        <dbReference type="PROSITE-ProRule" id="PRU01091"/>
    </source>
</evidence>
<sequence length="234" mass="26248">MRSFLLEDDPEHAAHFKASLAATEFQVRHFWTAGSFFEALAESTPQLIVLDWMLPDLSGYQVLRRVRERFGLAVPIVMLTSVDNEERVVAAFEAGADDFLTKPVARPVLRARLQALARRVNQAPAAFSGSVSFGPYRLDYARQSVRDVDEPDARFALTPREFDLIWLLMNNPDRFIPRAELIAGVWGKSSEVAPHTLAQNVHALRKKLGLARRDIRLAAVYGSGYRLESPGSSR</sequence>
<evidence type="ECO:0000313" key="10">
    <source>
        <dbReference type="EMBL" id="GAA0741374.1"/>
    </source>
</evidence>
<dbReference type="PROSITE" id="PS50110">
    <property type="entry name" value="RESPONSE_REGULATORY"/>
    <property type="match status" value="1"/>
</dbReference>
<dbReference type="Gene3D" id="1.10.10.10">
    <property type="entry name" value="Winged helix-like DNA-binding domain superfamily/Winged helix DNA-binding domain"/>
    <property type="match status" value="1"/>
</dbReference>
<organism evidence="10 11">
    <name type="scientific">Ideonella azotifigens</name>
    <dbReference type="NCBI Taxonomy" id="513160"/>
    <lineage>
        <taxon>Bacteria</taxon>
        <taxon>Pseudomonadati</taxon>
        <taxon>Pseudomonadota</taxon>
        <taxon>Betaproteobacteria</taxon>
        <taxon>Burkholderiales</taxon>
        <taxon>Sphaerotilaceae</taxon>
        <taxon>Ideonella</taxon>
    </lineage>
</organism>
<proteinExistence type="predicted"/>
<reference evidence="11" key="1">
    <citation type="journal article" date="2019" name="Int. J. Syst. Evol. Microbiol.">
        <title>The Global Catalogue of Microorganisms (GCM) 10K type strain sequencing project: providing services to taxonomists for standard genome sequencing and annotation.</title>
        <authorList>
            <consortium name="The Broad Institute Genomics Platform"/>
            <consortium name="The Broad Institute Genome Sequencing Center for Infectious Disease"/>
            <person name="Wu L."/>
            <person name="Ma J."/>
        </authorList>
    </citation>
    <scope>NUCLEOTIDE SEQUENCE [LARGE SCALE GENOMIC DNA]</scope>
    <source>
        <strain evidence="11">JCM 15503</strain>
    </source>
</reference>
<evidence type="ECO:0000256" key="6">
    <source>
        <dbReference type="PROSITE-ProRule" id="PRU00169"/>
    </source>
</evidence>
<keyword evidence="11" id="KW-1185">Reference proteome</keyword>
<gene>
    <name evidence="10" type="ORF">GCM10009107_03880</name>
</gene>
<feature type="modified residue" description="4-aspartylphosphate" evidence="6">
    <location>
        <position position="51"/>
    </location>
</feature>
<dbReference type="InterPro" id="IPR011006">
    <property type="entry name" value="CheY-like_superfamily"/>
</dbReference>
<keyword evidence="1 6" id="KW-0597">Phosphoprotein</keyword>
<evidence type="ECO:0000313" key="11">
    <source>
        <dbReference type="Proteomes" id="UP001500279"/>
    </source>
</evidence>
<feature type="domain" description="OmpR/PhoB-type" evidence="9">
    <location>
        <begin position="128"/>
        <end position="229"/>
    </location>
</feature>
<protein>
    <submittedName>
        <fullName evidence="10">Response regulator transcription factor</fullName>
    </submittedName>
</protein>
<dbReference type="EMBL" id="BAAAEW010000003">
    <property type="protein sequence ID" value="GAA0741374.1"/>
    <property type="molecule type" value="Genomic_DNA"/>
</dbReference>
<dbReference type="PROSITE" id="PS51755">
    <property type="entry name" value="OMPR_PHOB"/>
    <property type="match status" value="1"/>
</dbReference>
<keyword evidence="4 7" id="KW-0238">DNA-binding</keyword>
<evidence type="ECO:0000256" key="5">
    <source>
        <dbReference type="ARBA" id="ARBA00023163"/>
    </source>
</evidence>
<feature type="DNA-binding region" description="OmpR/PhoB-type" evidence="7">
    <location>
        <begin position="128"/>
        <end position="229"/>
    </location>
</feature>
<evidence type="ECO:0000256" key="1">
    <source>
        <dbReference type="ARBA" id="ARBA00022553"/>
    </source>
</evidence>
<dbReference type="Pfam" id="PF00072">
    <property type="entry name" value="Response_reg"/>
    <property type="match status" value="1"/>
</dbReference>
<dbReference type="SMART" id="SM00862">
    <property type="entry name" value="Trans_reg_C"/>
    <property type="match status" value="1"/>
</dbReference>
<dbReference type="PANTHER" id="PTHR48111">
    <property type="entry name" value="REGULATOR OF RPOS"/>
    <property type="match status" value="1"/>
</dbReference>